<dbReference type="EMBL" id="JBHUNE010000001">
    <property type="protein sequence ID" value="MFD2757118.1"/>
    <property type="molecule type" value="Genomic_DNA"/>
</dbReference>
<comment type="caution">
    <text evidence="1">The sequence shown here is derived from an EMBL/GenBank/DDBJ whole genome shotgun (WGS) entry which is preliminary data.</text>
</comment>
<proteinExistence type="predicted"/>
<dbReference type="RefSeq" id="WP_026339687.1">
    <property type="nucleotide sequence ID" value="NZ_JBHUNE010000001.1"/>
</dbReference>
<evidence type="ECO:0000313" key="2">
    <source>
        <dbReference type="Proteomes" id="UP001597492"/>
    </source>
</evidence>
<organism evidence="1 2">
    <name type="scientific">Gulosibacter faecalis</name>
    <dbReference type="NCBI Taxonomy" id="272240"/>
    <lineage>
        <taxon>Bacteria</taxon>
        <taxon>Bacillati</taxon>
        <taxon>Actinomycetota</taxon>
        <taxon>Actinomycetes</taxon>
        <taxon>Micrococcales</taxon>
        <taxon>Microbacteriaceae</taxon>
        <taxon>Gulosibacter</taxon>
    </lineage>
</organism>
<reference evidence="2" key="1">
    <citation type="journal article" date="2019" name="Int. J. Syst. Evol. Microbiol.">
        <title>The Global Catalogue of Microorganisms (GCM) 10K type strain sequencing project: providing services to taxonomists for standard genome sequencing and annotation.</title>
        <authorList>
            <consortium name="The Broad Institute Genomics Platform"/>
            <consortium name="The Broad Institute Genome Sequencing Center for Infectious Disease"/>
            <person name="Wu L."/>
            <person name="Ma J."/>
        </authorList>
    </citation>
    <scope>NUCLEOTIDE SEQUENCE [LARGE SCALE GENOMIC DNA]</scope>
    <source>
        <strain evidence="2">TISTR 1514</strain>
    </source>
</reference>
<evidence type="ECO:0000313" key="1">
    <source>
        <dbReference type="EMBL" id="MFD2757118.1"/>
    </source>
</evidence>
<dbReference type="Proteomes" id="UP001597492">
    <property type="component" value="Unassembled WGS sequence"/>
</dbReference>
<keyword evidence="2" id="KW-1185">Reference proteome</keyword>
<gene>
    <name evidence="1" type="ORF">ACFSW7_01850</name>
</gene>
<protein>
    <submittedName>
        <fullName evidence="1">Uncharacterized protein</fullName>
    </submittedName>
</protein>
<name>A0ABW5UTZ3_9MICO</name>
<sequence>MAWIRRRARRTGWRNVSDELINGWAGMLFVARADDAVFFRGKLDGTTATAAAAWNIPLGFRCPPVTHNGSYDYGASLAWTEDNNPSVRRLNYYNNRLAVIGYQTSDRLLIADSFLTVNAWPITLPGVAA</sequence>
<accession>A0ABW5UTZ3</accession>